<dbReference type="PANTHER" id="PTHR46250">
    <property type="entry name" value="MYB/SANT-LIKE DNA-BINDING DOMAIN PROTEIN-RELATED"/>
    <property type="match status" value="1"/>
</dbReference>
<gene>
    <name evidence="1" type="ORF">SASPL_101942</name>
</gene>
<evidence type="ECO:0000313" key="1">
    <source>
        <dbReference type="EMBL" id="KAG6437035.1"/>
    </source>
</evidence>
<comment type="caution">
    <text evidence="1">The sequence shown here is derived from an EMBL/GenBank/DDBJ whole genome shotgun (WGS) entry which is preliminary data.</text>
</comment>
<reference evidence="1" key="2">
    <citation type="submission" date="2020-08" db="EMBL/GenBank/DDBJ databases">
        <title>Plant Genome Project.</title>
        <authorList>
            <person name="Zhang R.-G."/>
        </authorList>
    </citation>
    <scope>NUCLEOTIDE SEQUENCE</scope>
    <source>
        <strain evidence="1">Huo1</strain>
        <tissue evidence="1">Leaf</tissue>
    </source>
</reference>
<protein>
    <submittedName>
        <fullName evidence="1">Uncharacterized protein</fullName>
    </submittedName>
</protein>
<sequence length="260" mass="28644">MTYSDCVLVVPQLQRCLKHEHMHLVPMAAKAAKAPKAAVSIAAQASACATALKELQDPNAHTMRHKAWPLWDDWKMIFGNYRATGGTFEGIGEAVANNFMDEPITSIGESGDYYSSFEDFLRSDQVQPTYINKVVDDNSAQSGQNVAANTPAPAPKKMKCKRKSSDADSALLNLLGNLNAEANARLDKLTARIGYEIDLGQARKEIFRHLGNIPELTESQRYDLCDIIGKENSRLEIFTGLPDALKPGYVRCIIEKEGLT</sequence>
<keyword evidence="2" id="KW-1185">Reference proteome</keyword>
<reference evidence="1" key="1">
    <citation type="submission" date="2018-01" db="EMBL/GenBank/DDBJ databases">
        <authorList>
            <person name="Mao J.F."/>
        </authorList>
    </citation>
    <scope>NUCLEOTIDE SEQUENCE</scope>
    <source>
        <strain evidence="1">Huo1</strain>
        <tissue evidence="1">Leaf</tissue>
    </source>
</reference>
<dbReference type="Proteomes" id="UP000298416">
    <property type="component" value="Unassembled WGS sequence"/>
</dbReference>
<organism evidence="1">
    <name type="scientific">Salvia splendens</name>
    <name type="common">Scarlet sage</name>
    <dbReference type="NCBI Taxonomy" id="180675"/>
    <lineage>
        <taxon>Eukaryota</taxon>
        <taxon>Viridiplantae</taxon>
        <taxon>Streptophyta</taxon>
        <taxon>Embryophyta</taxon>
        <taxon>Tracheophyta</taxon>
        <taxon>Spermatophyta</taxon>
        <taxon>Magnoliopsida</taxon>
        <taxon>eudicotyledons</taxon>
        <taxon>Gunneridae</taxon>
        <taxon>Pentapetalae</taxon>
        <taxon>asterids</taxon>
        <taxon>lamiids</taxon>
        <taxon>Lamiales</taxon>
        <taxon>Lamiaceae</taxon>
        <taxon>Nepetoideae</taxon>
        <taxon>Mentheae</taxon>
        <taxon>Salviinae</taxon>
        <taxon>Salvia</taxon>
        <taxon>Salvia subgen. Calosphace</taxon>
        <taxon>core Calosphace</taxon>
    </lineage>
</organism>
<evidence type="ECO:0000313" key="2">
    <source>
        <dbReference type="Proteomes" id="UP000298416"/>
    </source>
</evidence>
<dbReference type="AlphaFoldDB" id="A0A8X8YSN9"/>
<dbReference type="EMBL" id="PNBA02000001">
    <property type="protein sequence ID" value="KAG6437035.1"/>
    <property type="molecule type" value="Genomic_DNA"/>
</dbReference>
<proteinExistence type="predicted"/>
<accession>A0A8X8YSN9</accession>
<name>A0A8X8YSN9_SALSN</name>